<protein>
    <submittedName>
        <fullName evidence="1">Uncharacterized protein</fullName>
    </submittedName>
</protein>
<dbReference type="AlphaFoldDB" id="A0A9D4CCF9"/>
<reference evidence="1" key="2">
    <citation type="submission" date="2020-11" db="EMBL/GenBank/DDBJ databases">
        <authorList>
            <person name="McCartney M.A."/>
            <person name="Auch B."/>
            <person name="Kono T."/>
            <person name="Mallez S."/>
            <person name="Becker A."/>
            <person name="Gohl D.M."/>
            <person name="Silverstein K.A.T."/>
            <person name="Koren S."/>
            <person name="Bechman K.B."/>
            <person name="Herman A."/>
            <person name="Abrahante J.E."/>
            <person name="Garbe J."/>
        </authorList>
    </citation>
    <scope>NUCLEOTIDE SEQUENCE</scope>
    <source>
        <strain evidence="1">Duluth1</strain>
        <tissue evidence="1">Whole animal</tissue>
    </source>
</reference>
<dbReference type="EMBL" id="JAIWYP010000013">
    <property type="protein sequence ID" value="KAH3721617.1"/>
    <property type="molecule type" value="Genomic_DNA"/>
</dbReference>
<proteinExistence type="predicted"/>
<organism evidence="1 3">
    <name type="scientific">Dreissena polymorpha</name>
    <name type="common">Zebra mussel</name>
    <name type="synonym">Mytilus polymorpha</name>
    <dbReference type="NCBI Taxonomy" id="45954"/>
    <lineage>
        <taxon>Eukaryota</taxon>
        <taxon>Metazoa</taxon>
        <taxon>Spiralia</taxon>
        <taxon>Lophotrochozoa</taxon>
        <taxon>Mollusca</taxon>
        <taxon>Bivalvia</taxon>
        <taxon>Autobranchia</taxon>
        <taxon>Heteroconchia</taxon>
        <taxon>Euheterodonta</taxon>
        <taxon>Imparidentia</taxon>
        <taxon>Neoheterodontei</taxon>
        <taxon>Myida</taxon>
        <taxon>Dreissenoidea</taxon>
        <taxon>Dreissenidae</taxon>
        <taxon>Dreissena</taxon>
    </lineage>
</organism>
<gene>
    <name evidence="1" type="ORF">DPMN_064550</name>
    <name evidence="2" type="ORF">DPMN_064583</name>
</gene>
<comment type="caution">
    <text evidence="1">The sequence shown here is derived from an EMBL/GenBank/DDBJ whole genome shotgun (WGS) entry which is preliminary data.</text>
</comment>
<accession>A0A9D4CCF9</accession>
<keyword evidence="3" id="KW-1185">Reference proteome</keyword>
<evidence type="ECO:0000313" key="2">
    <source>
        <dbReference type="EMBL" id="KAH3721640.1"/>
    </source>
</evidence>
<sequence length="80" mass="8905">MLLEKGGICESRWLPLNYSECNRWEKFELNNYLYTLSYHTSQVYGLTKADLQPCFGVACVCLPATRAVETGHGGTVGSGR</sequence>
<evidence type="ECO:0000313" key="1">
    <source>
        <dbReference type="EMBL" id="KAH3721617.1"/>
    </source>
</evidence>
<name>A0A9D4CCF9_DREPO</name>
<reference evidence="1" key="1">
    <citation type="journal article" date="2019" name="bioRxiv">
        <title>The Genome of the Zebra Mussel, Dreissena polymorpha: A Resource for Invasive Species Research.</title>
        <authorList>
            <person name="McCartney M.A."/>
            <person name="Auch B."/>
            <person name="Kono T."/>
            <person name="Mallez S."/>
            <person name="Zhang Y."/>
            <person name="Obille A."/>
            <person name="Becker A."/>
            <person name="Abrahante J.E."/>
            <person name="Garbe J."/>
            <person name="Badalamenti J.P."/>
            <person name="Herman A."/>
            <person name="Mangelson H."/>
            <person name="Liachko I."/>
            <person name="Sullivan S."/>
            <person name="Sone E.D."/>
            <person name="Koren S."/>
            <person name="Silverstein K.A.T."/>
            <person name="Beckman K.B."/>
            <person name="Gohl D.M."/>
        </authorList>
    </citation>
    <scope>NUCLEOTIDE SEQUENCE</scope>
    <source>
        <strain evidence="1">Duluth1</strain>
        <tissue evidence="1">Whole animal</tissue>
    </source>
</reference>
<dbReference type="Proteomes" id="UP000828390">
    <property type="component" value="Unassembled WGS sequence"/>
</dbReference>
<evidence type="ECO:0000313" key="3">
    <source>
        <dbReference type="Proteomes" id="UP000828390"/>
    </source>
</evidence>
<dbReference type="EMBL" id="JAIWYP010000013">
    <property type="protein sequence ID" value="KAH3721640.1"/>
    <property type="molecule type" value="Genomic_DNA"/>
</dbReference>